<protein>
    <recommendedName>
        <fullName evidence="9">3-hydroxyacyl-[acyl-carrier-protein] dehydratase FabZ</fullName>
        <ecNumber evidence="9">4.2.1.59</ecNumber>
    </recommendedName>
    <alternativeName>
        <fullName evidence="9">(3R)-hydroxymyristoyl-[acyl-carrier-protein] dehydratase</fullName>
        <shortName evidence="9">(3R)-hydroxymyristoyl-ACP dehydrase</shortName>
    </alternativeName>
    <alternativeName>
        <fullName evidence="9">Beta-hydroxyacyl-ACP dehydratase</fullName>
    </alternativeName>
</protein>
<reference evidence="10" key="1">
    <citation type="submission" date="2020-10" db="EMBL/GenBank/DDBJ databases">
        <title>An improved Amphimedon queenslandica hologenome assembly reveals how three proteobacterial symbionts can extend the metabolic phenotypic of their marine sponge host.</title>
        <authorList>
            <person name="Degnan B."/>
            <person name="Degnan S."/>
            <person name="Xiang X."/>
        </authorList>
    </citation>
    <scope>NUCLEOTIDE SEQUENCE</scope>
    <source>
        <strain evidence="10">AqS2</strain>
    </source>
</reference>
<dbReference type="EC" id="4.2.1.59" evidence="9"/>
<keyword evidence="5 9" id="KW-0441">Lipid A biosynthesis</keyword>
<feature type="active site" evidence="9">
    <location>
        <position position="55"/>
    </location>
</feature>
<comment type="caution">
    <text evidence="10">The sequence shown here is derived from an EMBL/GenBank/DDBJ whole genome shotgun (WGS) entry which is preliminary data.</text>
</comment>
<accession>A0A930UGM9</accession>
<evidence type="ECO:0000256" key="7">
    <source>
        <dbReference type="ARBA" id="ARBA00023239"/>
    </source>
</evidence>
<proteinExistence type="inferred from homology"/>
<gene>
    <name evidence="9 10" type="primary">fabZ</name>
    <name evidence="10" type="ORF">ISN26_05010</name>
</gene>
<dbReference type="HAMAP" id="MF_00406">
    <property type="entry name" value="FabZ"/>
    <property type="match status" value="1"/>
</dbReference>
<evidence type="ECO:0000313" key="11">
    <source>
        <dbReference type="Proteomes" id="UP000604381"/>
    </source>
</evidence>
<keyword evidence="6 9" id="KW-0443">Lipid metabolism</keyword>
<dbReference type="GO" id="GO:0006633">
    <property type="term" value="P:fatty acid biosynthetic process"/>
    <property type="evidence" value="ECO:0007669"/>
    <property type="project" value="UniProtKB-UniRule"/>
</dbReference>
<dbReference type="CDD" id="cd01288">
    <property type="entry name" value="FabZ"/>
    <property type="match status" value="1"/>
</dbReference>
<evidence type="ECO:0000256" key="3">
    <source>
        <dbReference type="ARBA" id="ARBA00022490"/>
    </source>
</evidence>
<dbReference type="AlphaFoldDB" id="A0A930UGM9"/>
<evidence type="ECO:0000313" key="10">
    <source>
        <dbReference type="EMBL" id="MBF2735421.1"/>
    </source>
</evidence>
<organism evidence="10 11">
    <name type="scientific">Candidatus Amphirhobacter heronislandensis</name>
    <dbReference type="NCBI Taxonomy" id="1732024"/>
    <lineage>
        <taxon>Bacteria</taxon>
        <taxon>Pseudomonadati</taxon>
        <taxon>Pseudomonadota</taxon>
        <taxon>Gammaproteobacteria</taxon>
        <taxon>Candidatus Tethybacterales</taxon>
        <taxon>Candidatus Tethybacteraceae</taxon>
        <taxon>Candidatus Amphirhobacter</taxon>
    </lineage>
</organism>
<comment type="function">
    <text evidence="8 9">Involved in unsaturated fatty acids biosynthesis. Catalyzes the dehydration of short chain beta-hydroxyacyl-ACPs and long chain saturated and unsaturated beta-hydroxyacyl-ACPs.</text>
</comment>
<dbReference type="FunFam" id="3.10.129.10:FF:000001">
    <property type="entry name" value="3-hydroxyacyl-[acyl-carrier-protein] dehydratase FabZ"/>
    <property type="match status" value="1"/>
</dbReference>
<comment type="subcellular location">
    <subcellularLocation>
        <location evidence="1 9">Cytoplasm</location>
    </subcellularLocation>
</comment>
<evidence type="ECO:0000256" key="8">
    <source>
        <dbReference type="ARBA" id="ARBA00025049"/>
    </source>
</evidence>
<keyword evidence="7 9" id="KW-0456">Lyase</keyword>
<dbReference type="GO" id="GO:0005737">
    <property type="term" value="C:cytoplasm"/>
    <property type="evidence" value="ECO:0007669"/>
    <property type="project" value="UniProtKB-SubCell"/>
</dbReference>
<dbReference type="InterPro" id="IPR029069">
    <property type="entry name" value="HotDog_dom_sf"/>
</dbReference>
<dbReference type="EMBL" id="JADHEI010000033">
    <property type="protein sequence ID" value="MBF2735421.1"/>
    <property type="molecule type" value="Genomic_DNA"/>
</dbReference>
<dbReference type="InterPro" id="IPR013114">
    <property type="entry name" value="FabA_FabZ"/>
</dbReference>
<sequence>MSEGHGQTIEAVELRKLLLHRYPFLLLDRVTAWEKDKSITAIKNVTVNEPYMPGHFPQFPIMPGVLMIEALAQAGGVLINLSLAGDLGPDSRMYLAGISKARFKRPALPGDVLTLKTSVGHLREMTAGGQRRISAQFDCEALVGDELACRAELLNVVDV</sequence>
<keyword evidence="3 9" id="KW-0963">Cytoplasm</keyword>
<dbReference type="Pfam" id="PF07977">
    <property type="entry name" value="FabA"/>
    <property type="match status" value="1"/>
</dbReference>
<dbReference type="InterPro" id="IPR010084">
    <property type="entry name" value="FabZ"/>
</dbReference>
<keyword evidence="11" id="KW-1185">Reference proteome</keyword>
<comment type="catalytic activity">
    <reaction evidence="9">
        <text>a (3R)-hydroxyacyl-[ACP] = a (2E)-enoyl-[ACP] + H2O</text>
        <dbReference type="Rhea" id="RHEA:13097"/>
        <dbReference type="Rhea" id="RHEA-COMP:9925"/>
        <dbReference type="Rhea" id="RHEA-COMP:9945"/>
        <dbReference type="ChEBI" id="CHEBI:15377"/>
        <dbReference type="ChEBI" id="CHEBI:78784"/>
        <dbReference type="ChEBI" id="CHEBI:78827"/>
        <dbReference type="EC" id="4.2.1.59"/>
    </reaction>
</comment>
<dbReference type="GO" id="GO:0016020">
    <property type="term" value="C:membrane"/>
    <property type="evidence" value="ECO:0007669"/>
    <property type="project" value="GOC"/>
</dbReference>
<dbReference type="SUPFAM" id="SSF54637">
    <property type="entry name" value="Thioesterase/thiol ester dehydrase-isomerase"/>
    <property type="match status" value="1"/>
</dbReference>
<evidence type="ECO:0000256" key="4">
    <source>
        <dbReference type="ARBA" id="ARBA00022516"/>
    </source>
</evidence>
<dbReference type="Gene3D" id="3.10.129.10">
    <property type="entry name" value="Hotdog Thioesterase"/>
    <property type="match status" value="1"/>
</dbReference>
<dbReference type="Proteomes" id="UP000604381">
    <property type="component" value="Unassembled WGS sequence"/>
</dbReference>
<keyword evidence="4 9" id="KW-0444">Lipid biosynthesis</keyword>
<evidence type="ECO:0000256" key="1">
    <source>
        <dbReference type="ARBA" id="ARBA00004496"/>
    </source>
</evidence>
<name>A0A930UGM9_9GAMM</name>
<dbReference type="PANTHER" id="PTHR30272">
    <property type="entry name" value="3-HYDROXYACYL-[ACYL-CARRIER-PROTEIN] DEHYDRATASE"/>
    <property type="match status" value="1"/>
</dbReference>
<evidence type="ECO:0000256" key="6">
    <source>
        <dbReference type="ARBA" id="ARBA00023098"/>
    </source>
</evidence>
<dbReference type="NCBIfam" id="NF000582">
    <property type="entry name" value="PRK00006.1"/>
    <property type="match status" value="1"/>
</dbReference>
<dbReference type="GO" id="GO:0019171">
    <property type="term" value="F:(3R)-hydroxyacyl-[acyl-carrier-protein] dehydratase activity"/>
    <property type="evidence" value="ECO:0007669"/>
    <property type="project" value="UniProtKB-EC"/>
</dbReference>
<dbReference type="GO" id="GO:0009245">
    <property type="term" value="P:lipid A biosynthetic process"/>
    <property type="evidence" value="ECO:0007669"/>
    <property type="project" value="UniProtKB-UniRule"/>
</dbReference>
<comment type="similarity">
    <text evidence="2 9">Belongs to the thioester dehydratase family. FabZ subfamily.</text>
</comment>
<evidence type="ECO:0000256" key="9">
    <source>
        <dbReference type="HAMAP-Rule" id="MF_00406"/>
    </source>
</evidence>
<evidence type="ECO:0000256" key="2">
    <source>
        <dbReference type="ARBA" id="ARBA00009174"/>
    </source>
</evidence>
<dbReference type="PANTHER" id="PTHR30272:SF1">
    <property type="entry name" value="3-HYDROXYACYL-[ACYL-CARRIER-PROTEIN] DEHYDRATASE"/>
    <property type="match status" value="1"/>
</dbReference>
<evidence type="ECO:0000256" key="5">
    <source>
        <dbReference type="ARBA" id="ARBA00022556"/>
    </source>
</evidence>